<evidence type="ECO:0008006" key="3">
    <source>
        <dbReference type="Google" id="ProtNLM"/>
    </source>
</evidence>
<dbReference type="OrthoDB" id="2879326at2"/>
<protein>
    <recommendedName>
        <fullName evidence="3">SCP2 domain-containing protein</fullName>
    </recommendedName>
</protein>
<dbReference type="Proteomes" id="UP000067625">
    <property type="component" value="Chromosome"/>
</dbReference>
<dbReference type="STRING" id="1441095.AM592_12400"/>
<sequence>MNELEWAETTKSRLFLKPLLSKSPLLIAFAGEREIISISINEEGLMAQRSPSEGEKSHLVFFGEQHEIICLLQGDIPLQQLVQSGTVKVKGSFRALLRLEAILWLTDGFFTTA</sequence>
<proteinExistence type="predicted"/>
<name>A0A0M5JGR7_9BACI</name>
<gene>
    <name evidence="1" type="ORF">AM592_12400</name>
</gene>
<reference evidence="1 2" key="2">
    <citation type="journal article" date="2016" name="Int. J. Syst. Evol. Microbiol.">
        <title>Bacillus gobiensis sp. nov., isolated from a soil sample.</title>
        <authorList>
            <person name="Liu B."/>
            <person name="Liu G.H."/>
            <person name="Cetin S."/>
            <person name="Schumann P."/>
            <person name="Pan Z.Z."/>
            <person name="Chen Q.Q."/>
        </authorList>
    </citation>
    <scope>NUCLEOTIDE SEQUENCE [LARGE SCALE GENOMIC DNA]</scope>
    <source>
        <strain evidence="1 2">FJAT-4402</strain>
    </source>
</reference>
<reference evidence="2" key="1">
    <citation type="submission" date="2015-08" db="EMBL/GenBank/DDBJ databases">
        <title>Genome sequencing project for genomic taxonomy and phylogenomics of Bacillus-like bacteria.</title>
        <authorList>
            <person name="Liu B."/>
            <person name="Wang J."/>
            <person name="Zhu Y."/>
            <person name="Liu G."/>
            <person name="Chen Q."/>
            <person name="Chen Z."/>
            <person name="Lan J."/>
            <person name="Che J."/>
            <person name="Ge C."/>
            <person name="Shi H."/>
            <person name="Pan Z."/>
            <person name="Liu X."/>
        </authorList>
    </citation>
    <scope>NUCLEOTIDE SEQUENCE [LARGE SCALE GENOMIC DNA]</scope>
    <source>
        <strain evidence="2">FJAT-4402</strain>
    </source>
</reference>
<dbReference type="SUPFAM" id="SSF55718">
    <property type="entry name" value="SCP-like"/>
    <property type="match status" value="1"/>
</dbReference>
<keyword evidence="2" id="KW-1185">Reference proteome</keyword>
<evidence type="ECO:0000313" key="1">
    <source>
        <dbReference type="EMBL" id="ALC82289.1"/>
    </source>
</evidence>
<dbReference type="EMBL" id="CP012600">
    <property type="protein sequence ID" value="ALC82289.1"/>
    <property type="molecule type" value="Genomic_DNA"/>
</dbReference>
<accession>A0A0M5JGR7</accession>
<dbReference type="InterPro" id="IPR036527">
    <property type="entry name" value="SCP2_sterol-bd_dom_sf"/>
</dbReference>
<dbReference type="RefSeq" id="WP_053604074.1">
    <property type="nucleotide sequence ID" value="NZ_CP012600.1"/>
</dbReference>
<dbReference type="PATRIC" id="fig|1441095.3.peg.2720"/>
<organism evidence="1 2">
    <name type="scientific">Bacillus gobiensis</name>
    <dbReference type="NCBI Taxonomy" id="1441095"/>
    <lineage>
        <taxon>Bacteria</taxon>
        <taxon>Bacillati</taxon>
        <taxon>Bacillota</taxon>
        <taxon>Bacilli</taxon>
        <taxon>Bacillales</taxon>
        <taxon>Bacillaceae</taxon>
        <taxon>Bacillus</taxon>
    </lineage>
</organism>
<evidence type="ECO:0000313" key="2">
    <source>
        <dbReference type="Proteomes" id="UP000067625"/>
    </source>
</evidence>
<dbReference type="AlphaFoldDB" id="A0A0M5JGR7"/>